<dbReference type="AlphaFoldDB" id="A0A9E7HVF2"/>
<dbReference type="GO" id="GO:0005524">
    <property type="term" value="F:ATP binding"/>
    <property type="evidence" value="ECO:0007669"/>
    <property type="project" value="UniProtKB-UniRule"/>
</dbReference>
<dbReference type="GO" id="GO:0004672">
    <property type="term" value="F:protein kinase activity"/>
    <property type="evidence" value="ECO:0007669"/>
    <property type="project" value="InterPro"/>
</dbReference>
<evidence type="ECO:0000256" key="2">
    <source>
        <dbReference type="ARBA" id="ARBA00022741"/>
    </source>
</evidence>
<dbReference type="CDD" id="cd06606">
    <property type="entry name" value="STKc_MAPKKK"/>
    <property type="match status" value="1"/>
</dbReference>
<keyword evidence="1" id="KW-0808">Transferase</keyword>
<dbReference type="PANTHER" id="PTHR48011:SF18">
    <property type="entry name" value="MITOGEN-ACTIVATED PROTEIN KINASE KINASE KINASE 19-RELATED"/>
    <property type="match status" value="1"/>
</dbReference>
<evidence type="ECO:0000256" key="5">
    <source>
        <dbReference type="PROSITE-ProRule" id="PRU10141"/>
    </source>
</evidence>
<dbReference type="SUPFAM" id="SSF56112">
    <property type="entry name" value="Protein kinase-like (PK-like)"/>
    <property type="match status" value="1"/>
</dbReference>
<accession>A0A9E7HVF2</accession>
<dbReference type="Gene3D" id="1.10.510.10">
    <property type="entry name" value="Transferase(Phosphotransferase) domain 1"/>
    <property type="match status" value="1"/>
</dbReference>
<keyword evidence="8" id="KW-0813">Transport</keyword>
<dbReference type="Proteomes" id="UP001055439">
    <property type="component" value="Chromosome 8"/>
</dbReference>
<dbReference type="InterPro" id="IPR011009">
    <property type="entry name" value="Kinase-like_dom_sf"/>
</dbReference>
<feature type="binding site" evidence="5">
    <location>
        <position position="36"/>
    </location>
    <ligand>
        <name>ATP</name>
        <dbReference type="ChEBI" id="CHEBI:30616"/>
    </ligand>
</feature>
<dbReference type="EMBL" id="CP097510">
    <property type="protein sequence ID" value="URE41114.1"/>
    <property type="molecule type" value="Genomic_DNA"/>
</dbReference>
<reference evidence="8" key="1">
    <citation type="submission" date="2022-05" db="EMBL/GenBank/DDBJ databases">
        <title>The Musa troglodytarum L. genome provides insights into the mechanism of non-climacteric behaviour and enrichment of carotenoids.</title>
        <authorList>
            <person name="Wang J."/>
        </authorList>
    </citation>
    <scope>NUCLEOTIDE SEQUENCE</scope>
    <source>
        <tissue evidence="8">Leaf</tissue>
    </source>
</reference>
<dbReference type="InterPro" id="IPR008271">
    <property type="entry name" value="Ser/Thr_kinase_AS"/>
</dbReference>
<dbReference type="PROSITE" id="PS00108">
    <property type="entry name" value="PROTEIN_KINASE_ST"/>
    <property type="match status" value="1"/>
</dbReference>
<evidence type="ECO:0000256" key="4">
    <source>
        <dbReference type="ARBA" id="ARBA00022840"/>
    </source>
</evidence>
<dbReference type="InterPro" id="IPR052751">
    <property type="entry name" value="Plant_MAPKKK"/>
</dbReference>
<evidence type="ECO:0000256" key="3">
    <source>
        <dbReference type="ARBA" id="ARBA00022777"/>
    </source>
</evidence>
<feature type="domain" description="Protein kinase" evidence="7">
    <location>
        <begin position="3"/>
        <end position="269"/>
    </location>
</feature>
<keyword evidence="4 5" id="KW-0067">ATP-binding</keyword>
<dbReference type="OrthoDB" id="8693905at2759"/>
<feature type="compositionally biased region" description="Polar residues" evidence="6">
    <location>
        <begin position="397"/>
        <end position="406"/>
    </location>
</feature>
<evidence type="ECO:0000313" key="8">
    <source>
        <dbReference type="EMBL" id="URE41114.1"/>
    </source>
</evidence>
<dbReference type="GO" id="GO:0034220">
    <property type="term" value="P:monoatomic ion transmembrane transport"/>
    <property type="evidence" value="ECO:0007669"/>
    <property type="project" value="UniProtKB-KW"/>
</dbReference>
<evidence type="ECO:0000313" key="9">
    <source>
        <dbReference type="Proteomes" id="UP001055439"/>
    </source>
</evidence>
<dbReference type="PROSITE" id="PS00107">
    <property type="entry name" value="PROTEIN_KINASE_ATP"/>
    <property type="match status" value="1"/>
</dbReference>
<keyword evidence="9" id="KW-1185">Reference proteome</keyword>
<dbReference type="Pfam" id="PF00069">
    <property type="entry name" value="Pkinase"/>
    <property type="match status" value="1"/>
</dbReference>
<evidence type="ECO:0000256" key="1">
    <source>
        <dbReference type="ARBA" id="ARBA00022679"/>
    </source>
</evidence>
<protein>
    <submittedName>
        <fullName evidence="8">Potassium channel</fullName>
    </submittedName>
</protein>
<keyword evidence="8" id="KW-0406">Ion transport</keyword>
<keyword evidence="3" id="KW-0418">Kinase</keyword>
<keyword evidence="2 5" id="KW-0547">Nucleotide-binding</keyword>
<name>A0A9E7HVF2_9LILI</name>
<dbReference type="InterPro" id="IPR000719">
    <property type="entry name" value="Prot_kinase_dom"/>
</dbReference>
<dbReference type="PANTHER" id="PTHR48011">
    <property type="entry name" value="CCR4-NOT TRANSCRIPTIONAL COMPLEX SUBUNIT CAF120-RELATED"/>
    <property type="match status" value="1"/>
</dbReference>
<proteinExistence type="predicted"/>
<dbReference type="PROSITE" id="PS50011">
    <property type="entry name" value="PROTEIN_KINASE_DOM"/>
    <property type="match status" value="1"/>
</dbReference>
<evidence type="ECO:0000259" key="7">
    <source>
        <dbReference type="PROSITE" id="PS50011"/>
    </source>
</evidence>
<gene>
    <name evidence="8" type="ORF">MUK42_13272</name>
</gene>
<sequence>MEWSSGAVLGRGSFGTVRLAFVRRPDDKRPLVMAVKSAPLATSDCLRHEESVLSDLRCCPHLVRCFGHDVTTDAASGAQFYNLFLEYVSGGTLREVLGRSGGALREPAVRRYSRSILRALDRVHSGGYAHCDLKLQNILVESGGADVKIADLGLAKRIEEEIDERDLGSMRGTPLYMSPESVARREYGAPGDIWSFGCAVVEMVTGRSAWSGSDDGDAWGLMFRIGFSDELPEIPSKLSEEGQDFLSRCFVKDPLKRWTAKMLLQHPFIAAEEDLVDAAAACNRCSSTESSPRSVFGLPQWLSSRSPSNSIDSSLMESVAPDSCVSSPSDRIRELTTMQPPSWSSPSTSSSADGWIDVRISDANLKSEEPKHQTQATLEKMLSRIRRRDDLRPERGSPQNPDSWQSSMLLYSEYPEHSSKIFWSQLPHPEHSSRVSLLSSSHFFSSFTSFFNPCSCGTCLSATSPLLTTPDSLLLDSPLIIELNDHSTKKLSKFICSKANKTTALMPDLLMEVSSLLMCSKISRIFSQLKGTAHVSVSVSLLIYHQLMRILALLPSKIHGLAPPHGSSKLSIIW</sequence>
<organism evidence="8 9">
    <name type="scientific">Musa troglodytarum</name>
    <name type="common">fe'i banana</name>
    <dbReference type="NCBI Taxonomy" id="320322"/>
    <lineage>
        <taxon>Eukaryota</taxon>
        <taxon>Viridiplantae</taxon>
        <taxon>Streptophyta</taxon>
        <taxon>Embryophyta</taxon>
        <taxon>Tracheophyta</taxon>
        <taxon>Spermatophyta</taxon>
        <taxon>Magnoliopsida</taxon>
        <taxon>Liliopsida</taxon>
        <taxon>Zingiberales</taxon>
        <taxon>Musaceae</taxon>
        <taxon>Musa</taxon>
    </lineage>
</organism>
<dbReference type="InterPro" id="IPR017441">
    <property type="entry name" value="Protein_kinase_ATP_BS"/>
</dbReference>
<dbReference type="GO" id="GO:0007165">
    <property type="term" value="P:signal transduction"/>
    <property type="evidence" value="ECO:0007669"/>
    <property type="project" value="TreeGrafter"/>
</dbReference>
<evidence type="ECO:0000256" key="6">
    <source>
        <dbReference type="SAM" id="MobiDB-lite"/>
    </source>
</evidence>
<keyword evidence="8" id="KW-0407">Ion channel</keyword>
<dbReference type="SMART" id="SM00220">
    <property type="entry name" value="S_TKc"/>
    <property type="match status" value="1"/>
</dbReference>
<feature type="region of interest" description="Disordered" evidence="6">
    <location>
        <begin position="384"/>
        <end position="406"/>
    </location>
</feature>